<feature type="transmembrane region" description="Helical" evidence="9">
    <location>
        <begin position="234"/>
        <end position="258"/>
    </location>
</feature>
<dbReference type="AlphaFoldDB" id="A0A172TP72"/>
<keyword evidence="5" id="KW-0547">Nucleotide-binding</keyword>
<reference evidence="11 12" key="1">
    <citation type="submission" date="2015-01" db="EMBL/GenBank/DDBJ databases">
        <title>Paenibacillus swuensis/DY6/whole genome sequencing.</title>
        <authorList>
            <person name="Kim M.K."/>
            <person name="Srinivasan S."/>
            <person name="Lee J.-J."/>
        </authorList>
    </citation>
    <scope>NUCLEOTIDE SEQUENCE [LARGE SCALE GENOMIC DNA]</scope>
    <source>
        <strain evidence="11 12">DY6</strain>
    </source>
</reference>
<dbReference type="InterPro" id="IPR051120">
    <property type="entry name" value="ABC_AA/LPS_Transport"/>
</dbReference>
<keyword evidence="3" id="KW-1003">Cell membrane</keyword>
<keyword evidence="4 9" id="KW-0812">Transmembrane</keyword>
<dbReference type="GO" id="GO:0005886">
    <property type="term" value="C:plasma membrane"/>
    <property type="evidence" value="ECO:0007669"/>
    <property type="project" value="UniProtKB-SubCell"/>
</dbReference>
<dbReference type="FunFam" id="3.40.50.300:FF:000421">
    <property type="entry name" value="Branched-chain amino acid ABC transporter ATP-binding protein"/>
    <property type="match status" value="1"/>
</dbReference>
<dbReference type="Pfam" id="PF02653">
    <property type="entry name" value="BPD_transp_2"/>
    <property type="match status" value="1"/>
</dbReference>
<feature type="transmembrane region" description="Helical" evidence="9">
    <location>
        <begin position="69"/>
        <end position="91"/>
    </location>
</feature>
<dbReference type="PROSITE" id="PS50893">
    <property type="entry name" value="ABC_TRANSPORTER_2"/>
    <property type="match status" value="1"/>
</dbReference>
<evidence type="ECO:0000313" key="12">
    <source>
        <dbReference type="Proteomes" id="UP000076927"/>
    </source>
</evidence>
<feature type="transmembrane region" description="Helical" evidence="9">
    <location>
        <begin position="6"/>
        <end position="31"/>
    </location>
</feature>
<evidence type="ECO:0000259" key="10">
    <source>
        <dbReference type="PROSITE" id="PS50893"/>
    </source>
</evidence>
<dbReference type="InterPro" id="IPR027417">
    <property type="entry name" value="P-loop_NTPase"/>
</dbReference>
<dbReference type="InterPro" id="IPR043428">
    <property type="entry name" value="LivM-like"/>
</dbReference>
<evidence type="ECO:0000256" key="8">
    <source>
        <dbReference type="ARBA" id="ARBA00023136"/>
    </source>
</evidence>
<dbReference type="STRING" id="1178515.SY83_10085"/>
<dbReference type="InterPro" id="IPR003593">
    <property type="entry name" value="AAA+_ATPase"/>
</dbReference>
<dbReference type="GO" id="GO:0042941">
    <property type="term" value="P:D-alanine transmembrane transport"/>
    <property type="evidence" value="ECO:0007669"/>
    <property type="project" value="TreeGrafter"/>
</dbReference>
<dbReference type="Pfam" id="PF00005">
    <property type="entry name" value="ABC_tran"/>
    <property type="match status" value="1"/>
</dbReference>
<name>A0A172TP72_9BACL</name>
<keyword evidence="7 9" id="KW-1133">Transmembrane helix</keyword>
<dbReference type="Gene3D" id="3.40.50.300">
    <property type="entry name" value="P-loop containing nucleotide triphosphate hydrolases"/>
    <property type="match status" value="1"/>
</dbReference>
<dbReference type="Pfam" id="PF12399">
    <property type="entry name" value="BCA_ABC_TP_C"/>
    <property type="match status" value="1"/>
</dbReference>
<dbReference type="PANTHER" id="PTHR45772:SF7">
    <property type="entry name" value="AMINO ACID ABC TRANSPORTER ATP-BINDING PROTEIN"/>
    <property type="match status" value="1"/>
</dbReference>
<dbReference type="SUPFAM" id="SSF52540">
    <property type="entry name" value="P-loop containing nucleoside triphosphate hydrolases"/>
    <property type="match status" value="1"/>
</dbReference>
<dbReference type="CDD" id="cd03219">
    <property type="entry name" value="ABC_Mj1267_LivG_branched"/>
    <property type="match status" value="1"/>
</dbReference>
<proteinExistence type="predicted"/>
<dbReference type="InterPro" id="IPR032823">
    <property type="entry name" value="BCA_ABC_TP_C"/>
</dbReference>
<feature type="transmembrane region" description="Helical" evidence="9">
    <location>
        <begin position="270"/>
        <end position="295"/>
    </location>
</feature>
<dbReference type="Proteomes" id="UP000076927">
    <property type="component" value="Chromosome"/>
</dbReference>
<evidence type="ECO:0000256" key="9">
    <source>
        <dbReference type="SAM" id="Phobius"/>
    </source>
</evidence>
<evidence type="ECO:0000256" key="7">
    <source>
        <dbReference type="ARBA" id="ARBA00022989"/>
    </source>
</evidence>
<evidence type="ECO:0000256" key="4">
    <source>
        <dbReference type="ARBA" id="ARBA00022692"/>
    </source>
</evidence>
<evidence type="ECO:0000313" key="11">
    <source>
        <dbReference type="EMBL" id="ANE48838.1"/>
    </source>
</evidence>
<sequence length="610" mass="64817">MPVLSLLAVAPLFLSSYYTNILYMIGIYVMIAAGMNILIGYCGIVSIGHAGLMAVGAYVSAYFSNTYGLSFWVTGLIGVAAALLTGTLFAIPTLRAGGVYLSMVTIAFGIVINEILIRWDGFSGGPLGISGIAKPSALGYTFTLTSMYELVLVGALTALFILRNVRRSAWGRAMIAVKENEIAATSVGIKPFRVQYIAFALSSVLAGLAGAIYAHANSFISPDTFGFHMSVQLVLIVILGGAGTLLGPVIGALIIVMLPEVLELEKLRLALYGSIMFLVLYLLPKGIAGTGGAWVKRWVPLNRRLARTEELRGPITATTTLPETIIPKSTRTQTPRLSLDRLLPALQANAVTGKEAVLQVRGLNKSFGGLHVVKDVSFDVATGTVHTLVGPNGAGKTTVLNMISGFYPCDAGAVTLQARPLSGLSLQQIAAAGISRTFQHTRLFGELSVLENVMAAMADSFRPGLLAALARTGAARAHEADLAVRAHAYLDLVGYAGDRSEPATALPYGHQRMVEIARALAVQPRLLLLDEPAAGMTAGEIEHLENVISKLKSAGLSILLIEHHMDFVARVSDRVTVLDYGSIIAEGTPEEICRNPRVIQAYLGEEDDDA</sequence>
<dbReference type="EMBL" id="CP011388">
    <property type="protein sequence ID" value="ANE48838.1"/>
    <property type="molecule type" value="Genomic_DNA"/>
</dbReference>
<dbReference type="GO" id="GO:0016887">
    <property type="term" value="F:ATP hydrolysis activity"/>
    <property type="evidence" value="ECO:0007669"/>
    <property type="project" value="InterPro"/>
</dbReference>
<dbReference type="InterPro" id="IPR003439">
    <property type="entry name" value="ABC_transporter-like_ATP-bd"/>
</dbReference>
<protein>
    <recommendedName>
        <fullName evidence="10">ABC transporter domain-containing protein</fullName>
    </recommendedName>
</protein>
<keyword evidence="6" id="KW-0067">ATP-binding</keyword>
<dbReference type="GO" id="GO:0005524">
    <property type="term" value="F:ATP binding"/>
    <property type="evidence" value="ECO:0007669"/>
    <property type="project" value="UniProtKB-KW"/>
</dbReference>
<dbReference type="GO" id="GO:0015188">
    <property type="term" value="F:L-isoleucine transmembrane transporter activity"/>
    <property type="evidence" value="ECO:0007669"/>
    <property type="project" value="TreeGrafter"/>
</dbReference>
<feature type="domain" description="ABC transporter" evidence="10">
    <location>
        <begin position="358"/>
        <end position="605"/>
    </location>
</feature>
<feature type="transmembrane region" description="Helical" evidence="9">
    <location>
        <begin position="196"/>
        <end position="214"/>
    </location>
</feature>
<dbReference type="PANTHER" id="PTHR45772">
    <property type="entry name" value="CONSERVED COMPONENT OF ABC TRANSPORTER FOR NATURAL AMINO ACIDS-RELATED"/>
    <property type="match status" value="1"/>
</dbReference>
<gene>
    <name evidence="11" type="ORF">SY83_10085</name>
</gene>
<dbReference type="InterPro" id="IPR001851">
    <property type="entry name" value="ABC_transp_permease"/>
</dbReference>
<evidence type="ECO:0000256" key="2">
    <source>
        <dbReference type="ARBA" id="ARBA00022448"/>
    </source>
</evidence>
<organism evidence="11 12">
    <name type="scientific">Paenibacillus swuensis</name>
    <dbReference type="NCBI Taxonomy" id="1178515"/>
    <lineage>
        <taxon>Bacteria</taxon>
        <taxon>Bacillati</taxon>
        <taxon>Bacillota</taxon>
        <taxon>Bacilli</taxon>
        <taxon>Bacillales</taxon>
        <taxon>Paenibacillaceae</taxon>
        <taxon>Paenibacillus</taxon>
    </lineage>
</organism>
<feature type="transmembrane region" description="Helical" evidence="9">
    <location>
        <begin position="98"/>
        <end position="117"/>
    </location>
</feature>
<dbReference type="GO" id="GO:0015808">
    <property type="term" value="P:L-alanine transport"/>
    <property type="evidence" value="ECO:0007669"/>
    <property type="project" value="TreeGrafter"/>
</dbReference>
<evidence type="ECO:0000256" key="5">
    <source>
        <dbReference type="ARBA" id="ARBA00022741"/>
    </source>
</evidence>
<keyword evidence="12" id="KW-1185">Reference proteome</keyword>
<dbReference type="KEGG" id="pswu:SY83_10085"/>
<dbReference type="CDD" id="cd06581">
    <property type="entry name" value="TM_PBP1_LivM_like"/>
    <property type="match status" value="1"/>
</dbReference>
<accession>A0A172TP72</accession>
<evidence type="ECO:0000256" key="6">
    <source>
        <dbReference type="ARBA" id="ARBA00022840"/>
    </source>
</evidence>
<dbReference type="GO" id="GO:0015192">
    <property type="term" value="F:L-phenylalanine transmembrane transporter activity"/>
    <property type="evidence" value="ECO:0007669"/>
    <property type="project" value="TreeGrafter"/>
</dbReference>
<comment type="subcellular location">
    <subcellularLocation>
        <location evidence="1">Cell membrane</location>
        <topology evidence="1">Multi-pass membrane protein</topology>
    </subcellularLocation>
</comment>
<dbReference type="PATRIC" id="fig|1178515.4.peg.2021"/>
<dbReference type="GO" id="GO:1903806">
    <property type="term" value="P:L-isoleucine import across plasma membrane"/>
    <property type="evidence" value="ECO:0007669"/>
    <property type="project" value="TreeGrafter"/>
</dbReference>
<evidence type="ECO:0000256" key="3">
    <source>
        <dbReference type="ARBA" id="ARBA00022475"/>
    </source>
</evidence>
<dbReference type="SMART" id="SM00382">
    <property type="entry name" value="AAA"/>
    <property type="match status" value="1"/>
</dbReference>
<keyword evidence="2" id="KW-0813">Transport</keyword>
<feature type="transmembrane region" description="Helical" evidence="9">
    <location>
        <begin position="38"/>
        <end position="63"/>
    </location>
</feature>
<dbReference type="GO" id="GO:0005304">
    <property type="term" value="F:L-valine transmembrane transporter activity"/>
    <property type="evidence" value="ECO:0007669"/>
    <property type="project" value="TreeGrafter"/>
</dbReference>
<keyword evidence="8 9" id="KW-0472">Membrane</keyword>
<dbReference type="GO" id="GO:1903805">
    <property type="term" value="P:L-valine import across plasma membrane"/>
    <property type="evidence" value="ECO:0007669"/>
    <property type="project" value="TreeGrafter"/>
</dbReference>
<evidence type="ECO:0000256" key="1">
    <source>
        <dbReference type="ARBA" id="ARBA00004651"/>
    </source>
</evidence>
<feature type="transmembrane region" description="Helical" evidence="9">
    <location>
        <begin position="137"/>
        <end position="162"/>
    </location>
</feature>